<dbReference type="AlphaFoldDB" id="A0A3P8V5M2"/>
<dbReference type="Ensembl" id="ENSCSET00000008535.1">
    <property type="protein sequence ID" value="ENSCSEP00000008446.1"/>
    <property type="gene ID" value="ENSCSEG00000005405.1"/>
</dbReference>
<evidence type="ECO:0000256" key="3">
    <source>
        <dbReference type="ARBA" id="ARBA00023134"/>
    </source>
</evidence>
<reference evidence="5" key="2">
    <citation type="submission" date="2025-08" db="UniProtKB">
        <authorList>
            <consortium name="Ensembl"/>
        </authorList>
    </citation>
    <scope>IDENTIFICATION</scope>
</reference>
<dbReference type="Gene3D" id="3.40.50.300">
    <property type="entry name" value="P-loop containing nucleotide triphosphate hydrolases"/>
    <property type="match status" value="1"/>
</dbReference>
<dbReference type="OMA" id="GKAMTDP"/>
<dbReference type="GeneID" id="103390105"/>
<dbReference type="OrthoDB" id="8954335at2759"/>
<dbReference type="InParanoid" id="A0A3P8V5M2"/>
<evidence type="ECO:0000256" key="2">
    <source>
        <dbReference type="ARBA" id="ARBA00022741"/>
    </source>
</evidence>
<keyword evidence="6" id="KW-1185">Reference proteome</keyword>
<organism evidence="5 6">
    <name type="scientific">Cynoglossus semilaevis</name>
    <name type="common">Tongue sole</name>
    <dbReference type="NCBI Taxonomy" id="244447"/>
    <lineage>
        <taxon>Eukaryota</taxon>
        <taxon>Metazoa</taxon>
        <taxon>Chordata</taxon>
        <taxon>Craniata</taxon>
        <taxon>Vertebrata</taxon>
        <taxon>Euteleostomi</taxon>
        <taxon>Actinopterygii</taxon>
        <taxon>Neopterygii</taxon>
        <taxon>Teleostei</taxon>
        <taxon>Neoteleostei</taxon>
        <taxon>Acanthomorphata</taxon>
        <taxon>Carangaria</taxon>
        <taxon>Pleuronectiformes</taxon>
        <taxon>Pleuronectoidei</taxon>
        <taxon>Cynoglossidae</taxon>
        <taxon>Cynoglossinae</taxon>
        <taxon>Cynoglossus</taxon>
    </lineage>
</organism>
<dbReference type="PANTHER" id="PTHR10903">
    <property type="entry name" value="GTPASE, IMAP FAMILY MEMBER-RELATED"/>
    <property type="match status" value="1"/>
</dbReference>
<dbReference type="GeneTree" id="ENSGT00940000175283"/>
<dbReference type="RefSeq" id="XP_008324054.3">
    <property type="nucleotide sequence ID" value="XM_008325832.3"/>
</dbReference>
<dbReference type="STRING" id="244447.ENSCSEP00000008446"/>
<dbReference type="Proteomes" id="UP000265120">
    <property type="component" value="Chromosome 1"/>
</dbReference>
<dbReference type="InterPro" id="IPR045058">
    <property type="entry name" value="GIMA/IAN/Toc"/>
</dbReference>
<dbReference type="SUPFAM" id="SSF52540">
    <property type="entry name" value="P-loop containing nucleoside triphosphate hydrolases"/>
    <property type="match status" value="1"/>
</dbReference>
<reference evidence="5" key="3">
    <citation type="submission" date="2025-09" db="UniProtKB">
        <authorList>
            <consortium name="Ensembl"/>
        </authorList>
    </citation>
    <scope>IDENTIFICATION</scope>
</reference>
<sequence length="235" mass="26134">MDSTSELRPHVNSPVDVLGPWRRHHDDRERNLMTLNVLLLGDRQSGRSSVGNALIGGHEFLTGPQILGVSTTTEYQVLSRNFPGFFRRQGAESDLTFRVTDTPPLTLLCPESLHQLCPDGVHVVVVVVRVDTTHEHTHLEQQLEHLFGAGWRSHALLVLTHADHLKKAGFQPSVFLTKAPDWLTSLVNQVKGGVLFLDNSSDWPLMAGQPVRDGVLRVSAGNQHRAIKVRTEVTF</sequence>
<dbReference type="PANTHER" id="PTHR10903:SF103">
    <property type="entry name" value="GTPASE IMAP FAMILY MEMBER GIMD1"/>
    <property type="match status" value="1"/>
</dbReference>
<evidence type="ECO:0000313" key="6">
    <source>
        <dbReference type="Proteomes" id="UP000265120"/>
    </source>
</evidence>
<feature type="domain" description="AIG1-type G" evidence="4">
    <location>
        <begin position="35"/>
        <end position="200"/>
    </location>
</feature>
<keyword evidence="3" id="KW-0342">GTP-binding</keyword>
<dbReference type="InterPro" id="IPR006703">
    <property type="entry name" value="G_AIG1"/>
</dbReference>
<name>A0A3P8V5M2_CYNSE</name>
<keyword evidence="2" id="KW-0547">Nucleotide-binding</keyword>
<dbReference type="GO" id="GO:0005525">
    <property type="term" value="F:GTP binding"/>
    <property type="evidence" value="ECO:0007669"/>
    <property type="project" value="UniProtKB-KW"/>
</dbReference>
<protein>
    <submittedName>
        <fullName evidence="5">GTPase IMAP family member GIMD1</fullName>
    </submittedName>
</protein>
<dbReference type="Pfam" id="PF04548">
    <property type="entry name" value="AIG1"/>
    <property type="match status" value="1"/>
</dbReference>
<reference evidence="5 6" key="1">
    <citation type="journal article" date="2014" name="Nat. Genet.">
        <title>Whole-genome sequence of a flatfish provides insights into ZW sex chromosome evolution and adaptation to a benthic lifestyle.</title>
        <authorList>
            <person name="Chen S."/>
            <person name="Zhang G."/>
            <person name="Shao C."/>
            <person name="Huang Q."/>
            <person name="Liu G."/>
            <person name="Zhang P."/>
            <person name="Song W."/>
            <person name="An N."/>
            <person name="Chalopin D."/>
            <person name="Volff J.N."/>
            <person name="Hong Y."/>
            <person name="Li Q."/>
            <person name="Sha Z."/>
            <person name="Zhou H."/>
            <person name="Xie M."/>
            <person name="Yu Q."/>
            <person name="Liu Y."/>
            <person name="Xiang H."/>
            <person name="Wang N."/>
            <person name="Wu K."/>
            <person name="Yang C."/>
            <person name="Zhou Q."/>
            <person name="Liao X."/>
            <person name="Yang L."/>
            <person name="Hu Q."/>
            <person name="Zhang J."/>
            <person name="Meng L."/>
            <person name="Jin L."/>
            <person name="Tian Y."/>
            <person name="Lian J."/>
            <person name="Yang J."/>
            <person name="Miao G."/>
            <person name="Liu S."/>
            <person name="Liang Z."/>
            <person name="Yan F."/>
            <person name="Li Y."/>
            <person name="Sun B."/>
            <person name="Zhang H."/>
            <person name="Zhang J."/>
            <person name="Zhu Y."/>
            <person name="Du M."/>
            <person name="Zhao Y."/>
            <person name="Schartl M."/>
            <person name="Tang Q."/>
            <person name="Wang J."/>
        </authorList>
    </citation>
    <scope>NUCLEOTIDE SEQUENCE</scope>
</reference>
<evidence type="ECO:0000256" key="1">
    <source>
        <dbReference type="ARBA" id="ARBA00008535"/>
    </source>
</evidence>
<evidence type="ECO:0000313" key="5">
    <source>
        <dbReference type="Ensembl" id="ENSCSEP00000008446.1"/>
    </source>
</evidence>
<dbReference type="InterPro" id="IPR027417">
    <property type="entry name" value="P-loop_NTPase"/>
</dbReference>
<proteinExistence type="inferred from homology"/>
<comment type="similarity">
    <text evidence="1">Belongs to the TRAFAC class TrmE-Era-EngA-EngB-Septin-like GTPase superfamily. AIG1/Toc34/Toc159-like paraseptin GTPase family. IAN subfamily.</text>
</comment>
<dbReference type="KEGG" id="csem:103390105"/>
<accession>A0A3P8V5M2</accession>
<evidence type="ECO:0000259" key="4">
    <source>
        <dbReference type="Pfam" id="PF04548"/>
    </source>
</evidence>